<dbReference type="AlphaFoldDB" id="A0A7T3FVM5"/>
<name>A0A7T3FVM5_9EURY</name>
<evidence type="ECO:0000313" key="2">
    <source>
        <dbReference type="Proteomes" id="UP000595001"/>
    </source>
</evidence>
<accession>A0A7T3FVM5</accession>
<evidence type="ECO:0000313" key="1">
    <source>
        <dbReference type="EMBL" id="QPV61576.1"/>
    </source>
</evidence>
<protein>
    <submittedName>
        <fullName evidence="1">Uncharacterized protein</fullName>
    </submittedName>
</protein>
<dbReference type="RefSeq" id="WP_198060406.1">
    <property type="nucleotide sequence ID" value="NZ_CP065856.1"/>
</dbReference>
<dbReference type="EMBL" id="CP065856">
    <property type="protein sequence ID" value="QPV61576.1"/>
    <property type="molecule type" value="Genomic_DNA"/>
</dbReference>
<proteinExistence type="predicted"/>
<dbReference type="GeneID" id="60589323"/>
<dbReference type="KEGG" id="hlt:I7X12_12480"/>
<dbReference type="OrthoDB" id="350071at2157"/>
<gene>
    <name evidence="1" type="ORF">I7X12_12480</name>
</gene>
<organism evidence="1 2">
    <name type="scientific">Halosimplex litoreum</name>
    <dbReference type="NCBI Taxonomy" id="1198301"/>
    <lineage>
        <taxon>Archaea</taxon>
        <taxon>Methanobacteriati</taxon>
        <taxon>Methanobacteriota</taxon>
        <taxon>Stenosarchaea group</taxon>
        <taxon>Halobacteria</taxon>
        <taxon>Halobacteriales</taxon>
        <taxon>Haloarculaceae</taxon>
        <taxon>Halosimplex</taxon>
    </lineage>
</organism>
<sequence length="320" mass="35560">MSNSLQIDQFPYRHAGETLGFAIETYDLDTGEAGEPDGEQHISLPEESGWETGELSVRVAVDDETLEEVFPATEPNAGALVVVGYCPMNHHRFVSVLAKPSLTAGSVTRTVELTHEDLRGRVTLTPYLVRTKKRDDGDDYAHRIGNKLASGPAWVVDIDEPSTGQSTDLDIRTKSFSEPDFPAKEANTWYVDITNSESPKLYVNKDHAYLPPLIDEDATQTFRGRVRSVVLDTIGIPMLVEFVVKAAELAVNSGEIKYEWQERMLTEVCGDVFGDDPDPDDIEEMLKPGSLSATLNDIESAVQRRRSPHENIKRLLELNT</sequence>
<keyword evidence="2" id="KW-1185">Reference proteome</keyword>
<reference evidence="1 2" key="1">
    <citation type="submission" date="2020-12" db="EMBL/GenBank/DDBJ databases">
        <title>Halosimplex halophilum sp. nov. and Halosimplex salinum sp. nov., two new members of the genus Halosimplex.</title>
        <authorList>
            <person name="Cui H.L."/>
        </authorList>
    </citation>
    <scope>NUCLEOTIDE SEQUENCE [LARGE SCALE GENOMIC DNA]</scope>
    <source>
        <strain evidence="1 2">YGH94</strain>
    </source>
</reference>
<dbReference type="Proteomes" id="UP000595001">
    <property type="component" value="Chromosome"/>
</dbReference>